<gene>
    <name evidence="1" type="ORF">ES675_11820</name>
</gene>
<dbReference type="OrthoDB" id="1430532at2"/>
<dbReference type="Pfam" id="PF21857">
    <property type="entry name" value="DUF6913"/>
    <property type="match status" value="1"/>
</dbReference>
<proteinExistence type="predicted"/>
<evidence type="ECO:0000313" key="2">
    <source>
        <dbReference type="Proteomes" id="UP000324358"/>
    </source>
</evidence>
<comment type="caution">
    <text evidence="1">The sequence shown here is derived from an EMBL/GenBank/DDBJ whole genome shotgun (WGS) entry which is preliminary data.</text>
</comment>
<dbReference type="AlphaFoldDB" id="A0A5D0QUR6"/>
<keyword evidence="2" id="KW-1185">Reference proteome</keyword>
<accession>A0A5D0QUR6</accession>
<organism evidence="1 2">
    <name type="scientific">Bizionia algoritergicola</name>
    <dbReference type="NCBI Taxonomy" id="291187"/>
    <lineage>
        <taxon>Bacteria</taxon>
        <taxon>Pseudomonadati</taxon>
        <taxon>Bacteroidota</taxon>
        <taxon>Flavobacteriia</taxon>
        <taxon>Flavobacteriales</taxon>
        <taxon>Flavobacteriaceae</taxon>
        <taxon>Bizionia</taxon>
    </lineage>
</organism>
<dbReference type="EMBL" id="VSKL01000004">
    <property type="protein sequence ID" value="TYB72441.1"/>
    <property type="molecule type" value="Genomic_DNA"/>
</dbReference>
<protein>
    <submittedName>
        <fullName evidence="1">Uncharacterized protein</fullName>
    </submittedName>
</protein>
<evidence type="ECO:0000313" key="1">
    <source>
        <dbReference type="EMBL" id="TYB72441.1"/>
    </source>
</evidence>
<reference evidence="1 2" key="1">
    <citation type="submission" date="2019-08" db="EMBL/GenBank/DDBJ databases">
        <title>Genomes of Antarctic Bizionia species.</title>
        <authorList>
            <person name="Bowman J.P."/>
        </authorList>
    </citation>
    <scope>NUCLEOTIDE SEQUENCE [LARGE SCALE GENOMIC DNA]</scope>
    <source>
        <strain evidence="1 2">APA-1</strain>
    </source>
</reference>
<dbReference type="RefSeq" id="WP_066251393.1">
    <property type="nucleotide sequence ID" value="NZ_VSKL01000004.1"/>
</dbReference>
<name>A0A5D0QUR6_9FLAO</name>
<dbReference type="InterPro" id="IPR054207">
    <property type="entry name" value="DUF6913"/>
</dbReference>
<dbReference type="Proteomes" id="UP000324358">
    <property type="component" value="Unassembled WGS sequence"/>
</dbReference>
<sequence length="176" mass="19949">MILKGFKENSIKKHLQSILNNSEGTSKAQVIESVGIIVNADEVANLEMFNALTSSLHILPNKLKIIAYTEAKNTELLSWESCCNPKDIGWKGAILNAELETFLNTKYDLLISFYTTDTLHLKLLTAKSKAHFKASIFQEDERLNDLIIQTPLTDFDAFETELLKYLQVFKTLKHEA</sequence>